<accession>A0A3F3GZG9</accession>
<dbReference type="GO" id="GO:0002949">
    <property type="term" value="P:tRNA threonylcarbamoyladenosine modification"/>
    <property type="evidence" value="ECO:0007669"/>
    <property type="project" value="InterPro"/>
</dbReference>
<protein>
    <submittedName>
        <fullName evidence="2">Glycoprotein endopeptidase</fullName>
    </submittedName>
</protein>
<dbReference type="RefSeq" id="WP_059393750.1">
    <property type="nucleotide sequence ID" value="NZ_CAUZLZ010000004.1"/>
</dbReference>
<evidence type="ECO:0000313" key="2">
    <source>
        <dbReference type="EMBL" id="GAP04325.1"/>
    </source>
</evidence>
<dbReference type="NCBIfam" id="TIGR03725">
    <property type="entry name" value="T6A_YeaZ"/>
    <property type="match status" value="1"/>
</dbReference>
<feature type="domain" description="Gcp-like" evidence="1">
    <location>
        <begin position="33"/>
        <end position="107"/>
    </location>
</feature>
<dbReference type="STRING" id="709323.GCA_001047135_00872"/>
<dbReference type="Pfam" id="PF00814">
    <property type="entry name" value="TsaD"/>
    <property type="match status" value="1"/>
</dbReference>
<reference evidence="2" key="1">
    <citation type="journal article" date="2015" name="BMC Genomics">
        <title>Comparative genomics of Fructobacillus spp. and Leuconostoc spp. reveals niche-specific evolution of Fructobacillus spp.</title>
        <authorList>
            <person name="Endo A."/>
            <person name="Tanizawa Y."/>
            <person name="Tanaka N."/>
            <person name="Maeno S."/>
            <person name="Kumar H."/>
            <person name="Shiwa Y."/>
            <person name="Okada S."/>
            <person name="Yoshikawa H."/>
            <person name="Dicks L."/>
            <person name="Nakagawa J."/>
            <person name="Arita M."/>
        </authorList>
    </citation>
    <scope>NUCLEOTIDE SEQUENCE [LARGE SCALE GENOMIC DNA]</scope>
    <source>
        <strain evidence="2">F214-1</strain>
    </source>
</reference>
<dbReference type="GO" id="GO:0005829">
    <property type="term" value="C:cytosol"/>
    <property type="evidence" value="ECO:0007669"/>
    <property type="project" value="TreeGrafter"/>
</dbReference>
<organism evidence="2">
    <name type="scientific">Fructobacillus tropaeoli</name>
    <dbReference type="NCBI Taxonomy" id="709323"/>
    <lineage>
        <taxon>Bacteria</taxon>
        <taxon>Bacillati</taxon>
        <taxon>Bacillota</taxon>
        <taxon>Bacilli</taxon>
        <taxon>Lactobacillales</taxon>
        <taxon>Lactobacillaceae</taxon>
        <taxon>Fructobacillus</taxon>
    </lineage>
</organism>
<dbReference type="PANTHER" id="PTHR11735:SF11">
    <property type="entry name" value="TRNA THREONYLCARBAMOYLADENOSINE BIOSYNTHESIS PROTEIN TSAB"/>
    <property type="match status" value="1"/>
</dbReference>
<dbReference type="CDD" id="cd24032">
    <property type="entry name" value="ASKHA_NBD_TsaB"/>
    <property type="match status" value="1"/>
</dbReference>
<dbReference type="AlphaFoldDB" id="A0A3F3GZG9"/>
<name>A0A3F3GZG9_9LACO</name>
<dbReference type="InterPro" id="IPR022496">
    <property type="entry name" value="T6A_TsaB"/>
</dbReference>
<dbReference type="SUPFAM" id="SSF53067">
    <property type="entry name" value="Actin-like ATPase domain"/>
    <property type="match status" value="2"/>
</dbReference>
<dbReference type="InterPro" id="IPR000905">
    <property type="entry name" value="Gcp-like_dom"/>
</dbReference>
<dbReference type="PANTHER" id="PTHR11735">
    <property type="entry name" value="TRNA N6-ADENOSINE THREONYLCARBAMOYLTRANSFERASE"/>
    <property type="match status" value="1"/>
</dbReference>
<evidence type="ECO:0000259" key="1">
    <source>
        <dbReference type="Pfam" id="PF00814"/>
    </source>
</evidence>
<proteinExistence type="predicted"/>
<dbReference type="Gene3D" id="3.30.420.40">
    <property type="match status" value="2"/>
</dbReference>
<dbReference type="InterPro" id="IPR043129">
    <property type="entry name" value="ATPase_NBD"/>
</dbReference>
<gene>
    <name evidence="2" type="ORF">FTRO_0040650</name>
</gene>
<dbReference type="EMBL" id="DF968081">
    <property type="protein sequence ID" value="GAP04325.1"/>
    <property type="molecule type" value="Genomic_DNA"/>
</dbReference>
<dbReference type="Proteomes" id="UP000064514">
    <property type="component" value="Unassembled WGS sequence"/>
</dbReference>
<sequence>MNILVIDTSNQPLLVGLGQDGQLLDTFQTDKPKNHSIDLLPAIKSLLAAQELTVQDIDQIAVAKGPGSFTGLRIGLTVGKVLADTLKKPLLAISSLQSLAKQVQLKQQSGTLAAEDSTVQNPHPGKLTKDTVVLALFDARNQNVFAGAYLGDMVVLEDGHYPLEEVLDLVSQVAEPVVVVGDGLHFQDTIEEALANQPLTILDHDQSLPTGTGLLALAQTTAPVDNIDDLTPSYLRKTQAELNWEQNHQDDGQDKPYVFKV</sequence>